<sequence length="114" mass="13670">MSSKLNEIRKTLKIPIKKKIRQDCHKEFDKLWKYGGMTRKQAYAWLARELGIEFEDCHFSTLSLAELQKAKLIILKKRKEWKDRGKRSLTRRRRASLCGFGNTEDWASEFYEEQ</sequence>
<protein>
    <submittedName>
        <fullName evidence="1">Zinc finger domain-containing protein</fullName>
    </submittedName>
</protein>
<reference evidence="1" key="1">
    <citation type="journal article" date="2021" name="Proc. Natl. Acad. Sci. U.S.A.">
        <title>A Catalog of Tens of Thousands of Viruses from Human Metagenomes Reveals Hidden Associations with Chronic Diseases.</title>
        <authorList>
            <person name="Tisza M.J."/>
            <person name="Buck C.B."/>
        </authorList>
    </citation>
    <scope>NUCLEOTIDE SEQUENCE</scope>
    <source>
        <strain evidence="1">CtmpG14</strain>
    </source>
</reference>
<dbReference type="InterPro" id="IPR021686">
    <property type="entry name" value="DUF3268"/>
</dbReference>
<evidence type="ECO:0000313" key="1">
    <source>
        <dbReference type="EMBL" id="DAE04091.1"/>
    </source>
</evidence>
<name>A0A8S5PCD1_9CAUD</name>
<dbReference type="Pfam" id="PF11672">
    <property type="entry name" value="DUF3268"/>
    <property type="match status" value="1"/>
</dbReference>
<organism evidence="1">
    <name type="scientific">Siphoviridae sp. ctmpG14</name>
    <dbReference type="NCBI Taxonomy" id="2825654"/>
    <lineage>
        <taxon>Viruses</taxon>
        <taxon>Duplodnaviria</taxon>
        <taxon>Heunggongvirae</taxon>
        <taxon>Uroviricota</taxon>
        <taxon>Caudoviricetes</taxon>
    </lineage>
</organism>
<proteinExistence type="predicted"/>
<accession>A0A8S5PCD1</accession>
<dbReference type="EMBL" id="BK015384">
    <property type="protein sequence ID" value="DAE04091.1"/>
    <property type="molecule type" value="Genomic_DNA"/>
</dbReference>